<proteinExistence type="predicted"/>
<dbReference type="PANTHER" id="PTHR38788:SF3">
    <property type="entry name" value="CLR5 DOMAIN-CONTAINING PROTEIN"/>
    <property type="match status" value="1"/>
</dbReference>
<dbReference type="OrthoDB" id="5986190at2759"/>
<gene>
    <name evidence="2" type="ORF">K469DRAFT_682227</name>
</gene>
<accession>A0A6A6EDI3</accession>
<evidence type="ECO:0000256" key="1">
    <source>
        <dbReference type="SAM" id="MobiDB-lite"/>
    </source>
</evidence>
<protein>
    <recommendedName>
        <fullName evidence="4">Clr5 domain-containing protein</fullName>
    </recommendedName>
</protein>
<name>A0A6A6EDI3_9PEZI</name>
<evidence type="ECO:0008006" key="4">
    <source>
        <dbReference type="Google" id="ProtNLM"/>
    </source>
</evidence>
<dbReference type="EMBL" id="ML994619">
    <property type="protein sequence ID" value="KAF2190067.1"/>
    <property type="molecule type" value="Genomic_DNA"/>
</dbReference>
<dbReference type="PANTHER" id="PTHR38788">
    <property type="entry name" value="CLR5 DOMAIN-CONTAINING PROTEIN"/>
    <property type="match status" value="1"/>
</dbReference>
<evidence type="ECO:0000313" key="3">
    <source>
        <dbReference type="Proteomes" id="UP000800200"/>
    </source>
</evidence>
<evidence type="ECO:0000313" key="2">
    <source>
        <dbReference type="EMBL" id="KAF2190067.1"/>
    </source>
</evidence>
<feature type="region of interest" description="Disordered" evidence="1">
    <location>
        <begin position="1"/>
        <end position="20"/>
    </location>
</feature>
<sequence length="156" mass="18244">MNGPDLEPLPIHGQVTTRQISMLDPSPALRFDEPSSMGIVGDAQEISTVPKAPPTKLRKRKALTLRATDWEPYKTQIVELHITQTYRSQKLRQYRSRISQWGLDKNIKPKEMKAIVRKRQQRKLVEDHSRELSFTVRGYNVEPEKIDRWMKRNDVP</sequence>
<keyword evidence="3" id="KW-1185">Reference proteome</keyword>
<dbReference type="AlphaFoldDB" id="A0A6A6EDI3"/>
<dbReference type="Proteomes" id="UP000800200">
    <property type="component" value="Unassembled WGS sequence"/>
</dbReference>
<reference evidence="2" key="1">
    <citation type="journal article" date="2020" name="Stud. Mycol.">
        <title>101 Dothideomycetes genomes: a test case for predicting lifestyles and emergence of pathogens.</title>
        <authorList>
            <person name="Haridas S."/>
            <person name="Albert R."/>
            <person name="Binder M."/>
            <person name="Bloem J."/>
            <person name="Labutti K."/>
            <person name="Salamov A."/>
            <person name="Andreopoulos B."/>
            <person name="Baker S."/>
            <person name="Barry K."/>
            <person name="Bills G."/>
            <person name="Bluhm B."/>
            <person name="Cannon C."/>
            <person name="Castanera R."/>
            <person name="Culley D."/>
            <person name="Daum C."/>
            <person name="Ezra D."/>
            <person name="Gonzalez J."/>
            <person name="Henrissat B."/>
            <person name="Kuo A."/>
            <person name="Liang C."/>
            <person name="Lipzen A."/>
            <person name="Lutzoni F."/>
            <person name="Magnuson J."/>
            <person name="Mondo S."/>
            <person name="Nolan M."/>
            <person name="Ohm R."/>
            <person name="Pangilinan J."/>
            <person name="Park H.-J."/>
            <person name="Ramirez L."/>
            <person name="Alfaro M."/>
            <person name="Sun H."/>
            <person name="Tritt A."/>
            <person name="Yoshinaga Y."/>
            <person name="Zwiers L.-H."/>
            <person name="Turgeon B."/>
            <person name="Goodwin S."/>
            <person name="Spatafora J."/>
            <person name="Crous P."/>
            <person name="Grigoriev I."/>
        </authorList>
    </citation>
    <scope>NUCLEOTIDE SEQUENCE</scope>
    <source>
        <strain evidence="2">CBS 207.26</strain>
    </source>
</reference>
<organism evidence="2 3">
    <name type="scientific">Zopfia rhizophila CBS 207.26</name>
    <dbReference type="NCBI Taxonomy" id="1314779"/>
    <lineage>
        <taxon>Eukaryota</taxon>
        <taxon>Fungi</taxon>
        <taxon>Dikarya</taxon>
        <taxon>Ascomycota</taxon>
        <taxon>Pezizomycotina</taxon>
        <taxon>Dothideomycetes</taxon>
        <taxon>Dothideomycetes incertae sedis</taxon>
        <taxon>Zopfiaceae</taxon>
        <taxon>Zopfia</taxon>
    </lineage>
</organism>